<dbReference type="AlphaFoldDB" id="A0A256G4A5"/>
<accession>A0A256G4A5</accession>
<dbReference type="Proteomes" id="UP000216188">
    <property type="component" value="Unassembled WGS sequence"/>
</dbReference>
<dbReference type="EMBL" id="NNRM01000046">
    <property type="protein sequence ID" value="OYR21816.1"/>
    <property type="molecule type" value="Genomic_DNA"/>
</dbReference>
<reference evidence="1 2" key="1">
    <citation type="submission" date="2017-07" db="EMBL/GenBank/DDBJ databases">
        <title>Phylogenetic study on the rhizospheric bacterium Ochrobactrum sp. A44.</title>
        <authorList>
            <person name="Krzyzanowska D.M."/>
            <person name="Ossowicki A."/>
            <person name="Rajewska M."/>
            <person name="Maciag T."/>
            <person name="Kaczynski Z."/>
            <person name="Czerwicka M."/>
            <person name="Jafra S."/>
        </authorList>
    </citation>
    <scope>NUCLEOTIDE SEQUENCE [LARGE SCALE GENOMIC DNA]</scope>
    <source>
        <strain evidence="1 2">CCUG 30717</strain>
    </source>
</reference>
<keyword evidence="2" id="KW-1185">Reference proteome</keyword>
<evidence type="ECO:0000313" key="2">
    <source>
        <dbReference type="Proteomes" id="UP000216188"/>
    </source>
</evidence>
<organism evidence="1 2">
    <name type="scientific">Brucella pseudogrignonensis</name>
    <dbReference type="NCBI Taxonomy" id="419475"/>
    <lineage>
        <taxon>Bacteria</taxon>
        <taxon>Pseudomonadati</taxon>
        <taxon>Pseudomonadota</taxon>
        <taxon>Alphaproteobacteria</taxon>
        <taxon>Hyphomicrobiales</taxon>
        <taxon>Brucellaceae</taxon>
        <taxon>Brucella/Ochrobactrum group</taxon>
        <taxon>Brucella</taxon>
    </lineage>
</organism>
<gene>
    <name evidence="1" type="ORF">CEV34_4616</name>
</gene>
<comment type="caution">
    <text evidence="1">The sequence shown here is derived from an EMBL/GenBank/DDBJ whole genome shotgun (WGS) entry which is preliminary data.</text>
</comment>
<protein>
    <submittedName>
        <fullName evidence="1">Uncharacterized protein</fullName>
    </submittedName>
</protein>
<evidence type="ECO:0000313" key="1">
    <source>
        <dbReference type="EMBL" id="OYR21816.1"/>
    </source>
</evidence>
<sequence length="45" mass="5136">MSEENCLKPSERMELSFLRFLGFISSKALQTPAFELPSQPSFMLP</sequence>
<proteinExistence type="predicted"/>
<name>A0A256G4A5_9HYPH</name>